<keyword evidence="3" id="KW-1185">Reference proteome</keyword>
<evidence type="ECO:0000313" key="3">
    <source>
        <dbReference type="Proteomes" id="UP001208570"/>
    </source>
</evidence>
<proteinExistence type="predicted"/>
<sequence length="155" mass="17649">MAWQGHVEMCLGEDVPDERIDITKKNEHLVLTDSQPIICHKMTNEAPLMFSLPVIMKSISYWMNALMPTAGNFVAFLMLVLLHSSVTQFRTDLLEHSHDQQKKVLMSPDELTELLNFYHSTPVCGYSSVSTTLAKILQDYTWNGVKDVIEYVSKS</sequence>
<protein>
    <submittedName>
        <fullName evidence="2">Uncharacterized protein</fullName>
    </submittedName>
</protein>
<keyword evidence="1" id="KW-0472">Membrane</keyword>
<comment type="caution">
    <text evidence="2">The sequence shown here is derived from an EMBL/GenBank/DDBJ whole genome shotgun (WGS) entry which is preliminary data.</text>
</comment>
<organism evidence="2 3">
    <name type="scientific">Paralvinella palmiformis</name>
    <dbReference type="NCBI Taxonomy" id="53620"/>
    <lineage>
        <taxon>Eukaryota</taxon>
        <taxon>Metazoa</taxon>
        <taxon>Spiralia</taxon>
        <taxon>Lophotrochozoa</taxon>
        <taxon>Annelida</taxon>
        <taxon>Polychaeta</taxon>
        <taxon>Sedentaria</taxon>
        <taxon>Canalipalpata</taxon>
        <taxon>Terebellida</taxon>
        <taxon>Terebelliformia</taxon>
        <taxon>Alvinellidae</taxon>
        <taxon>Paralvinella</taxon>
    </lineage>
</organism>
<dbReference type="Gene3D" id="1.10.340.70">
    <property type="match status" value="1"/>
</dbReference>
<accession>A0AAD9IQX0</accession>
<reference evidence="2" key="1">
    <citation type="journal article" date="2023" name="Mol. Biol. Evol.">
        <title>Third-Generation Sequencing Reveals the Adaptive Role of the Epigenome in Three Deep-Sea Polychaetes.</title>
        <authorList>
            <person name="Perez M."/>
            <person name="Aroh O."/>
            <person name="Sun Y."/>
            <person name="Lan Y."/>
            <person name="Juniper S.K."/>
            <person name="Young C.R."/>
            <person name="Angers B."/>
            <person name="Qian P.Y."/>
        </authorList>
    </citation>
    <scope>NUCLEOTIDE SEQUENCE</scope>
    <source>
        <strain evidence="2">P08H-3</strain>
    </source>
</reference>
<dbReference type="EMBL" id="JAODUP010002715">
    <property type="protein sequence ID" value="KAK2138615.1"/>
    <property type="molecule type" value="Genomic_DNA"/>
</dbReference>
<gene>
    <name evidence="2" type="ORF">LSH36_2719g00002</name>
</gene>
<keyword evidence="1" id="KW-0812">Transmembrane</keyword>
<dbReference type="AlphaFoldDB" id="A0AAD9IQX0"/>
<dbReference type="Proteomes" id="UP001208570">
    <property type="component" value="Unassembled WGS sequence"/>
</dbReference>
<feature type="transmembrane region" description="Helical" evidence="1">
    <location>
        <begin position="59"/>
        <end position="82"/>
    </location>
</feature>
<name>A0AAD9IQX0_9ANNE</name>
<keyword evidence="1" id="KW-1133">Transmembrane helix</keyword>
<evidence type="ECO:0000256" key="1">
    <source>
        <dbReference type="SAM" id="Phobius"/>
    </source>
</evidence>
<evidence type="ECO:0000313" key="2">
    <source>
        <dbReference type="EMBL" id="KAK2138615.1"/>
    </source>
</evidence>